<proteinExistence type="predicted"/>
<evidence type="ECO:0000313" key="1">
    <source>
        <dbReference type="EMBL" id="QOS10764.1"/>
    </source>
</evidence>
<dbReference type="GeneID" id="59458279"/>
<dbReference type="Proteomes" id="UP000663064">
    <property type="component" value="Chromosome"/>
</dbReference>
<accession>A0A871BDF5</accession>
<reference evidence="1" key="1">
    <citation type="journal article" date="2021" name="Front. Microbiol.">
        <title>Cellular and Genomic Properties of Haloferax gibbonsii LR2-5, the Host of Euryarchaeal Virus HFTV1.</title>
        <authorList>
            <person name="Tittes C."/>
            <person name="Schwarzer S."/>
            <person name="Pfeiffer F."/>
            <person name="Dyall-Smith M."/>
            <person name="Rodriguez-Franco M."/>
            <person name="Oksanen H.M."/>
            <person name="Quax T.E.F."/>
        </authorList>
    </citation>
    <scope>NUCLEOTIDE SEQUENCE</scope>
    <source>
        <strain evidence="1">LR2-5</strain>
    </source>
</reference>
<name>A0A871BDF5_HALGI</name>
<protein>
    <submittedName>
        <fullName evidence="1">Uncharacterized protein</fullName>
    </submittedName>
</protein>
<sequence length="101" mass="11735">MASYITIADWKAVKDEYVVNVTIRQTEDDKYPSGWDYSLHLGSLGGDTILRYDNAHERTKGHERHTGSEVEIIDFPGMLTLYDRFKEEAEEMSSVSWDWET</sequence>
<dbReference type="AlphaFoldDB" id="A0A871BDF5"/>
<evidence type="ECO:0000313" key="2">
    <source>
        <dbReference type="Proteomes" id="UP000663064"/>
    </source>
</evidence>
<dbReference type="EMBL" id="CP063205">
    <property type="protein sequence ID" value="QOS10764.1"/>
    <property type="molecule type" value="Genomic_DNA"/>
</dbReference>
<dbReference type="InterPro" id="IPR045397">
    <property type="entry name" value="TumE-like"/>
</dbReference>
<dbReference type="Pfam" id="PF20126">
    <property type="entry name" value="TumE"/>
    <property type="match status" value="1"/>
</dbReference>
<gene>
    <name evidence="1" type="ORF">HfgLR_03085</name>
</gene>
<organism evidence="1 2">
    <name type="scientific">Haloferax gibbonsii</name>
    <dbReference type="NCBI Taxonomy" id="35746"/>
    <lineage>
        <taxon>Archaea</taxon>
        <taxon>Methanobacteriati</taxon>
        <taxon>Methanobacteriota</taxon>
        <taxon>Stenosarchaea group</taxon>
        <taxon>Halobacteria</taxon>
        <taxon>Halobacteriales</taxon>
        <taxon>Haloferacaceae</taxon>
        <taxon>Haloferax</taxon>
    </lineage>
</organism>
<dbReference type="RefSeq" id="WP_193492976.1">
    <property type="nucleotide sequence ID" value="NZ_CP063205.1"/>
</dbReference>